<evidence type="ECO:0000313" key="1">
    <source>
        <dbReference type="EMBL" id="QDP40647.1"/>
    </source>
</evidence>
<dbReference type="AlphaFoldDB" id="A0A516KGZ4"/>
<dbReference type="NCBIfam" id="TIGR02856">
    <property type="entry name" value="spore_yqfC"/>
    <property type="match status" value="1"/>
</dbReference>
<proteinExistence type="predicted"/>
<dbReference type="KEGG" id="aqt:FN924_10895"/>
<gene>
    <name evidence="1" type="primary">yqfC</name>
    <name evidence="1" type="ORF">FN924_10895</name>
</gene>
<dbReference type="Pfam" id="PF07873">
    <property type="entry name" value="YabP"/>
    <property type="match status" value="1"/>
</dbReference>
<dbReference type="EMBL" id="CP041666">
    <property type="protein sequence ID" value="QDP40647.1"/>
    <property type="molecule type" value="Genomic_DNA"/>
</dbReference>
<name>A0A516KGZ4_9BACI</name>
<dbReference type="InterPro" id="IPR022477">
    <property type="entry name" value="Spore_YqfC"/>
</dbReference>
<sequence>MKPWRQRIGNWLTNHLDLPSDVILELPRITTIGQLHAYIENHRGLVLFSDNELRLRMEYGYLKITGSQFVLKMMLPEEILLEGKIKEFTFIEE</sequence>
<dbReference type="OrthoDB" id="2989236at2"/>
<protein>
    <submittedName>
        <fullName evidence="1">Sporulation protein YqfC</fullName>
    </submittedName>
</protein>
<dbReference type="Proteomes" id="UP000315215">
    <property type="component" value="Chromosome"/>
</dbReference>
<evidence type="ECO:0000313" key="2">
    <source>
        <dbReference type="Proteomes" id="UP000315215"/>
    </source>
</evidence>
<dbReference type="InterPro" id="IPR022476">
    <property type="entry name" value="Spore_YabP/YqfC"/>
</dbReference>
<keyword evidence="2" id="KW-1185">Reference proteome</keyword>
<accession>A0A516KGZ4</accession>
<organism evidence="1 2">
    <name type="scientific">Radiobacillus deserti</name>
    <dbReference type="NCBI Taxonomy" id="2594883"/>
    <lineage>
        <taxon>Bacteria</taxon>
        <taxon>Bacillati</taxon>
        <taxon>Bacillota</taxon>
        <taxon>Bacilli</taxon>
        <taxon>Bacillales</taxon>
        <taxon>Bacillaceae</taxon>
        <taxon>Radiobacillus</taxon>
    </lineage>
</organism>
<dbReference type="RefSeq" id="WP_143894415.1">
    <property type="nucleotide sequence ID" value="NZ_CP041666.1"/>
</dbReference>
<reference evidence="1 2" key="1">
    <citation type="submission" date="2019-07" db="EMBL/GenBank/DDBJ databases">
        <authorList>
            <person name="Li J."/>
        </authorList>
    </citation>
    <scope>NUCLEOTIDE SEQUENCE [LARGE SCALE GENOMIC DNA]</scope>
    <source>
        <strain evidence="1 2">TKL69</strain>
    </source>
</reference>